<sequence>MDDRFLVNSYLEWSAAEGVPVHEGFGFNLLTTDLGPWARFGDTISGALIHLEGRGDWLNAFVIEIPAGGNTDMQRHMYEEIIYVLSGHGSTEIETADGVRHSFEWGESGLFAIPMNAKYRHFNLDGSRPARLAAVTDLPVMINLIHDERFIFENDFDFDRVRGEKSYNGDGELVERRPGRHQWTTNYAPSLRTLQLKEWAQRGVGSSNIHLVLADGTVHAHVSEMPPGSYKNGHRHGPDFHIFPVSGEGYSLFWYEGDKDFNRMDWAHGSLYAPADQMFHQHFNVSPGPSRYLAFAFGSIRYPVTQARADHFSEVDMSVKEGGLQISKEHEDPRVLEIFAKELAQRGIPLAPEFEARWALRNKSV</sequence>
<dbReference type="Gene3D" id="2.60.120.10">
    <property type="entry name" value="Jelly Rolls"/>
    <property type="match status" value="2"/>
</dbReference>
<dbReference type="STRING" id="504805.SAMN05421505_111205"/>
<dbReference type="SUPFAM" id="SSF51182">
    <property type="entry name" value="RmlC-like cupins"/>
    <property type="match status" value="1"/>
</dbReference>
<dbReference type="InterPro" id="IPR014710">
    <property type="entry name" value="RmlC-like_jellyroll"/>
</dbReference>
<keyword evidence="2" id="KW-1185">Reference proteome</keyword>
<dbReference type="AlphaFoldDB" id="A0A1G7ZUI2"/>
<evidence type="ECO:0000313" key="1">
    <source>
        <dbReference type="EMBL" id="SDH12226.1"/>
    </source>
</evidence>
<dbReference type="EMBL" id="FNCN01000011">
    <property type="protein sequence ID" value="SDH12226.1"/>
    <property type="molecule type" value="Genomic_DNA"/>
</dbReference>
<dbReference type="OrthoDB" id="285029at2"/>
<protein>
    <submittedName>
        <fullName evidence="1">Gentisate 1,2-dioxygenase</fullName>
    </submittedName>
</protein>
<accession>A0A1G7ZUI2</accession>
<keyword evidence="1" id="KW-0223">Dioxygenase</keyword>
<proteinExistence type="predicted"/>
<organism evidence="1 2">
    <name type="scientific">Sinosporangium album</name>
    <dbReference type="NCBI Taxonomy" id="504805"/>
    <lineage>
        <taxon>Bacteria</taxon>
        <taxon>Bacillati</taxon>
        <taxon>Actinomycetota</taxon>
        <taxon>Actinomycetes</taxon>
        <taxon>Streptosporangiales</taxon>
        <taxon>Streptosporangiaceae</taxon>
        <taxon>Sinosporangium</taxon>
    </lineage>
</organism>
<dbReference type="Proteomes" id="UP000198923">
    <property type="component" value="Unassembled WGS sequence"/>
</dbReference>
<keyword evidence="1" id="KW-0560">Oxidoreductase</keyword>
<gene>
    <name evidence="1" type="ORF">SAMN05421505_111205</name>
</gene>
<reference evidence="1 2" key="1">
    <citation type="submission" date="2016-10" db="EMBL/GenBank/DDBJ databases">
        <authorList>
            <person name="de Groot N.N."/>
        </authorList>
    </citation>
    <scope>NUCLEOTIDE SEQUENCE [LARGE SCALE GENOMIC DNA]</scope>
    <source>
        <strain evidence="1 2">CPCC 201354</strain>
    </source>
</reference>
<dbReference type="InterPro" id="IPR011051">
    <property type="entry name" value="RmlC_Cupin_sf"/>
</dbReference>
<dbReference type="GO" id="GO:0051213">
    <property type="term" value="F:dioxygenase activity"/>
    <property type="evidence" value="ECO:0007669"/>
    <property type="project" value="UniProtKB-KW"/>
</dbReference>
<name>A0A1G7ZUI2_9ACTN</name>
<evidence type="ECO:0000313" key="2">
    <source>
        <dbReference type="Proteomes" id="UP000198923"/>
    </source>
</evidence>
<dbReference type="RefSeq" id="WP_093170900.1">
    <property type="nucleotide sequence ID" value="NZ_FNCN01000011.1"/>
</dbReference>